<keyword evidence="3" id="KW-1185">Reference proteome</keyword>
<organism evidence="2 3">
    <name type="scientific">Linnemannia elongata AG-77</name>
    <dbReference type="NCBI Taxonomy" id="1314771"/>
    <lineage>
        <taxon>Eukaryota</taxon>
        <taxon>Fungi</taxon>
        <taxon>Fungi incertae sedis</taxon>
        <taxon>Mucoromycota</taxon>
        <taxon>Mortierellomycotina</taxon>
        <taxon>Mortierellomycetes</taxon>
        <taxon>Mortierellales</taxon>
        <taxon>Mortierellaceae</taxon>
        <taxon>Linnemannia</taxon>
    </lineage>
</organism>
<evidence type="ECO:0000256" key="1">
    <source>
        <dbReference type="SAM" id="MobiDB-lite"/>
    </source>
</evidence>
<evidence type="ECO:0000313" key="2">
    <source>
        <dbReference type="EMBL" id="OAQ23214.1"/>
    </source>
</evidence>
<sequence>MSAPLHIVFEKRLSKKQPAMPSPSLVPQSILIKDNSYFSPPSPSSTTTKSTSGGIFARRGSESSVSSTGSSGSHDCFQCGLHVTSDNESSSEGGHRQGTLSRSASESSTGSSDSLTVPAGSNGARRLRVQWVDRI</sequence>
<proteinExistence type="predicted"/>
<name>A0A197JFM3_9FUNG</name>
<feature type="compositionally biased region" description="Low complexity" evidence="1">
    <location>
        <begin position="101"/>
        <end position="114"/>
    </location>
</feature>
<feature type="region of interest" description="Disordered" evidence="1">
    <location>
        <begin position="34"/>
        <end position="135"/>
    </location>
</feature>
<dbReference type="EMBL" id="KV442126">
    <property type="protein sequence ID" value="OAQ23214.1"/>
    <property type="molecule type" value="Genomic_DNA"/>
</dbReference>
<accession>A0A197JFM3</accession>
<feature type="compositionally biased region" description="Low complexity" evidence="1">
    <location>
        <begin position="62"/>
        <end position="73"/>
    </location>
</feature>
<dbReference type="OrthoDB" id="2415870at2759"/>
<gene>
    <name evidence="2" type="ORF">K457DRAFT_142912</name>
</gene>
<evidence type="ECO:0000313" key="3">
    <source>
        <dbReference type="Proteomes" id="UP000078512"/>
    </source>
</evidence>
<protein>
    <submittedName>
        <fullName evidence="2">Uncharacterized protein</fullName>
    </submittedName>
</protein>
<reference evidence="2 3" key="1">
    <citation type="submission" date="2016-05" db="EMBL/GenBank/DDBJ databases">
        <title>Genome sequencing reveals origins of a unique bacterial endosymbiosis in the earliest lineages of terrestrial Fungi.</title>
        <authorList>
            <consortium name="DOE Joint Genome Institute"/>
            <person name="Uehling J."/>
            <person name="Gryganskyi A."/>
            <person name="Hameed K."/>
            <person name="Tschaplinski T."/>
            <person name="Misztal P."/>
            <person name="Wu S."/>
            <person name="Desiro A."/>
            <person name="Vande Pol N."/>
            <person name="Du Z.-Y."/>
            <person name="Zienkiewicz A."/>
            <person name="Zienkiewicz K."/>
            <person name="Morin E."/>
            <person name="Tisserant E."/>
            <person name="Splivallo R."/>
            <person name="Hainaut M."/>
            <person name="Henrissat B."/>
            <person name="Ohm R."/>
            <person name="Kuo A."/>
            <person name="Yan J."/>
            <person name="Lipzen A."/>
            <person name="Nolan M."/>
            <person name="Labutti K."/>
            <person name="Barry K."/>
            <person name="Goldstein A."/>
            <person name="Labbe J."/>
            <person name="Schadt C."/>
            <person name="Tuskan G."/>
            <person name="Grigoriev I."/>
            <person name="Martin F."/>
            <person name="Vilgalys R."/>
            <person name="Bonito G."/>
        </authorList>
    </citation>
    <scope>NUCLEOTIDE SEQUENCE [LARGE SCALE GENOMIC DNA]</scope>
    <source>
        <strain evidence="2 3">AG-77</strain>
    </source>
</reference>
<dbReference type="Proteomes" id="UP000078512">
    <property type="component" value="Unassembled WGS sequence"/>
</dbReference>
<dbReference type="AlphaFoldDB" id="A0A197JFM3"/>